<name>A0A6A2XM04_HIBSY</name>
<evidence type="ECO:0000313" key="1">
    <source>
        <dbReference type="EMBL" id="KAE8677381.1"/>
    </source>
</evidence>
<sequence length="306" mass="33689">MDACFSLGKSQIDRIVRGSSCKVSIEVYYGPNGSTCGLAYNKLLGKTLIEATRNGSSPQLCLTVRTKPDPRFVFLFGGEPECSPHVFQVQDSLKQPVFICKNWLIPLKSDKEQSSKERKGWSIIIHNLSGSPVAMTSMVTPFVPSPGSDRVTRSNPGAWLILRPGCGTWKLWGRPEAWRESSFNDALRYRFDLFHDDINTTNATNTVATSTISTKHRGKFIMDKITNVATPSITPQSSGDFGLRTSMSLSNSRVGSGSRSDFSRMEVEVGVHHMTCTEDATSFVALAAAMNLSVDSCLSFSRKLRK</sequence>
<organism evidence="1 2">
    <name type="scientific">Hibiscus syriacus</name>
    <name type="common">Rose of Sharon</name>
    <dbReference type="NCBI Taxonomy" id="106335"/>
    <lineage>
        <taxon>Eukaryota</taxon>
        <taxon>Viridiplantae</taxon>
        <taxon>Streptophyta</taxon>
        <taxon>Embryophyta</taxon>
        <taxon>Tracheophyta</taxon>
        <taxon>Spermatophyta</taxon>
        <taxon>Magnoliopsida</taxon>
        <taxon>eudicotyledons</taxon>
        <taxon>Gunneridae</taxon>
        <taxon>Pentapetalae</taxon>
        <taxon>rosids</taxon>
        <taxon>malvids</taxon>
        <taxon>Malvales</taxon>
        <taxon>Malvaceae</taxon>
        <taxon>Malvoideae</taxon>
        <taxon>Hibiscus</taxon>
    </lineage>
</organism>
<dbReference type="PANTHER" id="PTHR31317:SF17">
    <property type="entry name" value="F2J10.8 PROTEIN"/>
    <property type="match status" value="1"/>
</dbReference>
<proteinExistence type="predicted"/>
<reference evidence="1" key="1">
    <citation type="submission" date="2019-09" db="EMBL/GenBank/DDBJ databases">
        <title>Draft genome information of white flower Hibiscus syriacus.</title>
        <authorList>
            <person name="Kim Y.-M."/>
        </authorList>
    </citation>
    <scope>NUCLEOTIDE SEQUENCE [LARGE SCALE GENOMIC DNA]</scope>
    <source>
        <strain evidence="1">YM2019G1</strain>
    </source>
</reference>
<dbReference type="EMBL" id="VEPZ02001361">
    <property type="protein sequence ID" value="KAE8677381.1"/>
    <property type="molecule type" value="Genomic_DNA"/>
</dbReference>
<dbReference type="InterPro" id="IPR010410">
    <property type="entry name" value="DUF1005"/>
</dbReference>
<protein>
    <submittedName>
        <fullName evidence="1">Erg28 like protein</fullName>
    </submittedName>
</protein>
<comment type="caution">
    <text evidence="1">The sequence shown here is derived from an EMBL/GenBank/DDBJ whole genome shotgun (WGS) entry which is preliminary data.</text>
</comment>
<dbReference type="Proteomes" id="UP000436088">
    <property type="component" value="Unassembled WGS sequence"/>
</dbReference>
<gene>
    <name evidence="1" type="ORF">F3Y22_tig00111522pilonHSYRG00060</name>
</gene>
<dbReference type="PANTHER" id="PTHR31317">
    <property type="entry name" value="OS08G0163500 PROTEIN"/>
    <property type="match status" value="1"/>
</dbReference>
<evidence type="ECO:0000313" key="2">
    <source>
        <dbReference type="Proteomes" id="UP000436088"/>
    </source>
</evidence>
<keyword evidence="2" id="KW-1185">Reference proteome</keyword>
<accession>A0A6A2XM04</accession>
<dbReference type="Pfam" id="PF06219">
    <property type="entry name" value="DUF1005"/>
    <property type="match status" value="2"/>
</dbReference>
<dbReference type="AlphaFoldDB" id="A0A6A2XM04"/>